<proteinExistence type="predicted"/>
<gene>
    <name evidence="2" type="ORF">JYU34_004933</name>
</gene>
<reference evidence="2 3" key="1">
    <citation type="submission" date="2021-06" db="EMBL/GenBank/DDBJ databases">
        <title>A haploid diamondback moth (Plutella xylostella L.) genome assembly resolves 31 chromosomes and identifies a diamide resistance mutation.</title>
        <authorList>
            <person name="Ward C.M."/>
            <person name="Perry K.D."/>
            <person name="Baker G."/>
            <person name="Powis K."/>
            <person name="Heckel D.G."/>
            <person name="Baxter S.W."/>
        </authorList>
    </citation>
    <scope>NUCLEOTIDE SEQUENCE [LARGE SCALE GENOMIC DNA]</scope>
    <source>
        <strain evidence="2 3">LV</strain>
        <tissue evidence="2">Single pupa</tissue>
    </source>
</reference>
<dbReference type="Proteomes" id="UP000823941">
    <property type="component" value="Chromosome 7"/>
</dbReference>
<feature type="domain" description="Reverse transcriptase" evidence="1">
    <location>
        <begin position="34"/>
        <end position="329"/>
    </location>
</feature>
<evidence type="ECO:0000259" key="1">
    <source>
        <dbReference type="PROSITE" id="PS50878"/>
    </source>
</evidence>
<evidence type="ECO:0000313" key="3">
    <source>
        <dbReference type="Proteomes" id="UP000823941"/>
    </source>
</evidence>
<dbReference type="Pfam" id="PF00078">
    <property type="entry name" value="RVT_1"/>
    <property type="match status" value="1"/>
</dbReference>
<dbReference type="CDD" id="cd01650">
    <property type="entry name" value="RT_nLTR_like"/>
    <property type="match status" value="1"/>
</dbReference>
<evidence type="ECO:0000313" key="2">
    <source>
        <dbReference type="EMBL" id="KAG7309054.1"/>
    </source>
</evidence>
<dbReference type="PROSITE" id="PS50878">
    <property type="entry name" value="RT_POL"/>
    <property type="match status" value="1"/>
</dbReference>
<dbReference type="InterPro" id="IPR000477">
    <property type="entry name" value="RT_dom"/>
</dbReference>
<dbReference type="InterPro" id="IPR043502">
    <property type="entry name" value="DNA/RNA_pol_sf"/>
</dbReference>
<comment type="caution">
    <text evidence="2">The sequence shown here is derived from an EMBL/GenBank/DDBJ whole genome shotgun (WGS) entry which is preliminary data.</text>
</comment>
<dbReference type="PANTHER" id="PTHR33332">
    <property type="entry name" value="REVERSE TRANSCRIPTASE DOMAIN-CONTAINING PROTEIN"/>
    <property type="match status" value="1"/>
</dbReference>
<sequence length="522" mass="59613">MSNEKSPGSDAIRVQDIKYVKKDISPILANFINMSVRQGLYPDELKCALIRPIYKQGSHLDYGNYRPIAILSIVNKITEKIIVRQISNFLDKHNIISDCQHGFRQGRSTSTALKQFTDYVNNCLDERKQVVALFVDFKKAFDTLGHDQLLQAMEECGIRGPLNNWLKSYLSNRSMQTVISGTRGSEANIRYGVPTGSVYGPVGYIMHVNSLSNVIENCKMFMYADDTCLLYAHKDLQIIQKCIQKDLENIIKWSHDNGIIINMTKTKCMHICSPYNKPKLNSLRVVGHSYDCLHSKCSADSIHMDTSIIACNCADIEFVEKFKYLGLTIDQNMSWKTHINNVCAKLRSALGKMYHLRGVVNRATLYSVYYALADSILSYGLSSYGCTFQTYLDQINSLQIRCMKLLVDKKTKKACHGEYNKLYSLCKMLPVQDKVKALIVLEEFSSEEFKNPLTHVIETRNVRNKKLIVPKVCNYYGSRTRKYLVPKILNNLPNEIRNGSFSKNVFKLKINNYLLANQNNVL</sequence>
<keyword evidence="3" id="KW-1185">Reference proteome</keyword>
<protein>
    <recommendedName>
        <fullName evidence="1">Reverse transcriptase domain-containing protein</fullName>
    </recommendedName>
</protein>
<dbReference type="SUPFAM" id="SSF56672">
    <property type="entry name" value="DNA/RNA polymerases"/>
    <property type="match status" value="1"/>
</dbReference>
<name>A0ABQ7QVI9_PLUXY</name>
<dbReference type="EMBL" id="JAHIBW010000007">
    <property type="protein sequence ID" value="KAG7309054.1"/>
    <property type="molecule type" value="Genomic_DNA"/>
</dbReference>
<accession>A0ABQ7QVI9</accession>
<organism evidence="2 3">
    <name type="scientific">Plutella xylostella</name>
    <name type="common">Diamondback moth</name>
    <name type="synonym">Plutella maculipennis</name>
    <dbReference type="NCBI Taxonomy" id="51655"/>
    <lineage>
        <taxon>Eukaryota</taxon>
        <taxon>Metazoa</taxon>
        <taxon>Ecdysozoa</taxon>
        <taxon>Arthropoda</taxon>
        <taxon>Hexapoda</taxon>
        <taxon>Insecta</taxon>
        <taxon>Pterygota</taxon>
        <taxon>Neoptera</taxon>
        <taxon>Endopterygota</taxon>
        <taxon>Lepidoptera</taxon>
        <taxon>Glossata</taxon>
        <taxon>Ditrysia</taxon>
        <taxon>Yponomeutoidea</taxon>
        <taxon>Plutellidae</taxon>
        <taxon>Plutella</taxon>
    </lineage>
</organism>